<dbReference type="InterPro" id="IPR008271">
    <property type="entry name" value="Ser/Thr_kinase_AS"/>
</dbReference>
<dbReference type="SUPFAM" id="SSF56112">
    <property type="entry name" value="Protein kinase-like (PK-like)"/>
    <property type="match status" value="1"/>
</dbReference>
<evidence type="ECO:0000256" key="15">
    <source>
        <dbReference type="SAM" id="SignalP"/>
    </source>
</evidence>
<gene>
    <name evidence="17" type="ORF">GIB67_024743</name>
</gene>
<dbReference type="Gene3D" id="2.10.25.10">
    <property type="entry name" value="Laminin"/>
    <property type="match status" value="1"/>
</dbReference>
<proteinExistence type="predicted"/>
<evidence type="ECO:0000256" key="13">
    <source>
        <dbReference type="PROSITE-ProRule" id="PRU10141"/>
    </source>
</evidence>
<dbReference type="InterPro" id="IPR000742">
    <property type="entry name" value="EGF"/>
</dbReference>
<dbReference type="SMART" id="SM00179">
    <property type="entry name" value="EGF_CA"/>
    <property type="match status" value="1"/>
</dbReference>
<comment type="subcellular location">
    <subcellularLocation>
        <location evidence="1">Membrane</location>
        <topology evidence="1">Single-pass type I membrane protein</topology>
    </subcellularLocation>
</comment>
<keyword evidence="5 15" id="KW-0732">Signal</keyword>
<protein>
    <recommendedName>
        <fullName evidence="16">Protein kinase domain-containing protein</fullName>
    </recommendedName>
</protein>
<dbReference type="InterPro" id="IPR001881">
    <property type="entry name" value="EGF-like_Ca-bd_dom"/>
</dbReference>
<dbReference type="EMBL" id="JACGCM010000957">
    <property type="protein sequence ID" value="KAF6163888.1"/>
    <property type="molecule type" value="Genomic_DNA"/>
</dbReference>
<feature type="chain" id="PRO_5029561103" description="Protein kinase domain-containing protein" evidence="15">
    <location>
        <begin position="18"/>
        <end position="715"/>
    </location>
</feature>
<keyword evidence="3" id="KW-0808">Transferase</keyword>
<keyword evidence="9 14" id="KW-1133">Transmembrane helix</keyword>
<sequence>MLLQFLICLSWLTSASAALEAKPGCQPTCGNVKIPYPFGVGSKCSIHPSYSIDCNKSYNPHRPFLSTKNLQVVSISQTEVRISNQAAVSCHDDLTKINYTQTNLSGTPYTFSDRKNEFYGVGCNTVALIGGLVGNRSYVGGCISYCETKDSVKADMNCSGIGCCQTPIPEGLQLFETYVGSIEENITNITSFGNCTYGFMAEQTKYQFSVSDLQYDRFINKIKDVPVVLDWAIGENLTCEKALQDPETFACKYKNATCYNASNTYGYRCNCPSGYEGNPYLIDGCQDVNECEDHNDNPCASICTNNLGKYTCSCPKGEHGDGMKNGTGCTRNDKKFPMIIVTLGVSLGLLCLLLCISWLYFSLKKRKLVKLREKFFRQNGGLLLKRKISSSHESGVESAKLFTSNELKLATNNYDESRILGKGGFGTVYKGILPDKRIVAIKKSKLVDKSQTEQFINEVEILIQVNHRNVVKLLGCCLENEVPLLVYEYISNGNLYEHIHNISRMSSISWEDRLRIAAETAGALAYLHSAASIPVIHRDVKSANILLEGNYTAKVADFGASRLVPLDQTQITTLVQGTLGYLDPEDETPEFERSEEERYLATYFIVSLKENRLFQLLEPRIIEEGKSKQIIAYSELAKRCLNLKGEKRPTMKEVAMELEGLRRFEMHPGALGRNDDSTSLQSESNDICYVELSSYKDDASGQYSMEEMPAKVPPR</sequence>
<dbReference type="FunFam" id="3.30.200.20:FF:000043">
    <property type="entry name" value="Wall-associated receptor kinase 2"/>
    <property type="match status" value="1"/>
</dbReference>
<evidence type="ECO:0000256" key="6">
    <source>
        <dbReference type="ARBA" id="ARBA00022741"/>
    </source>
</evidence>
<keyword evidence="8 13" id="KW-0067">ATP-binding</keyword>
<keyword evidence="12" id="KW-0325">Glycoprotein</keyword>
<dbReference type="InterPro" id="IPR025287">
    <property type="entry name" value="WAK_GUB"/>
</dbReference>
<dbReference type="PANTHER" id="PTHR27005">
    <property type="entry name" value="WALL-ASSOCIATED RECEPTOR KINASE-LIKE 21"/>
    <property type="match status" value="1"/>
</dbReference>
<evidence type="ECO:0000259" key="16">
    <source>
        <dbReference type="PROSITE" id="PS50011"/>
    </source>
</evidence>
<feature type="domain" description="Protein kinase" evidence="16">
    <location>
        <begin position="414"/>
        <end position="670"/>
    </location>
</feature>
<dbReference type="GO" id="GO:0007166">
    <property type="term" value="P:cell surface receptor signaling pathway"/>
    <property type="evidence" value="ECO:0007669"/>
    <property type="project" value="InterPro"/>
</dbReference>
<keyword evidence="11" id="KW-1015">Disulfide bond</keyword>
<organism evidence="17 18">
    <name type="scientific">Kingdonia uniflora</name>
    <dbReference type="NCBI Taxonomy" id="39325"/>
    <lineage>
        <taxon>Eukaryota</taxon>
        <taxon>Viridiplantae</taxon>
        <taxon>Streptophyta</taxon>
        <taxon>Embryophyta</taxon>
        <taxon>Tracheophyta</taxon>
        <taxon>Spermatophyta</taxon>
        <taxon>Magnoliopsida</taxon>
        <taxon>Ranunculales</taxon>
        <taxon>Circaeasteraceae</taxon>
        <taxon>Kingdonia</taxon>
    </lineage>
</organism>
<evidence type="ECO:0000256" key="5">
    <source>
        <dbReference type="ARBA" id="ARBA00022729"/>
    </source>
</evidence>
<dbReference type="Gene3D" id="3.30.200.20">
    <property type="entry name" value="Phosphorylase Kinase, domain 1"/>
    <property type="match status" value="1"/>
</dbReference>
<evidence type="ECO:0000256" key="1">
    <source>
        <dbReference type="ARBA" id="ARBA00004479"/>
    </source>
</evidence>
<dbReference type="GO" id="GO:0030247">
    <property type="term" value="F:polysaccharide binding"/>
    <property type="evidence" value="ECO:0007669"/>
    <property type="project" value="InterPro"/>
</dbReference>
<dbReference type="Proteomes" id="UP000541444">
    <property type="component" value="Unassembled WGS sequence"/>
</dbReference>
<dbReference type="InterPro" id="IPR045274">
    <property type="entry name" value="WAK-like"/>
</dbReference>
<keyword evidence="2" id="KW-0723">Serine/threonine-protein kinase</keyword>
<evidence type="ECO:0000256" key="14">
    <source>
        <dbReference type="SAM" id="Phobius"/>
    </source>
</evidence>
<dbReference type="Pfam" id="PF13947">
    <property type="entry name" value="GUB_WAK_bind"/>
    <property type="match status" value="1"/>
</dbReference>
<dbReference type="GO" id="GO:0005509">
    <property type="term" value="F:calcium ion binding"/>
    <property type="evidence" value="ECO:0007669"/>
    <property type="project" value="InterPro"/>
</dbReference>
<evidence type="ECO:0000313" key="17">
    <source>
        <dbReference type="EMBL" id="KAF6163888.1"/>
    </source>
</evidence>
<evidence type="ECO:0000256" key="3">
    <source>
        <dbReference type="ARBA" id="ARBA00022679"/>
    </source>
</evidence>
<dbReference type="OrthoDB" id="4062651at2759"/>
<evidence type="ECO:0000256" key="4">
    <source>
        <dbReference type="ARBA" id="ARBA00022692"/>
    </source>
</evidence>
<dbReference type="GO" id="GO:0005524">
    <property type="term" value="F:ATP binding"/>
    <property type="evidence" value="ECO:0007669"/>
    <property type="project" value="UniProtKB-UniRule"/>
</dbReference>
<keyword evidence="4 14" id="KW-0812">Transmembrane</keyword>
<feature type="signal peptide" evidence="15">
    <location>
        <begin position="1"/>
        <end position="17"/>
    </location>
</feature>
<evidence type="ECO:0000256" key="11">
    <source>
        <dbReference type="ARBA" id="ARBA00023157"/>
    </source>
</evidence>
<dbReference type="InterPro" id="IPR011009">
    <property type="entry name" value="Kinase-like_dom_sf"/>
</dbReference>
<dbReference type="SMART" id="SM00181">
    <property type="entry name" value="EGF"/>
    <property type="match status" value="2"/>
</dbReference>
<evidence type="ECO:0000256" key="2">
    <source>
        <dbReference type="ARBA" id="ARBA00022527"/>
    </source>
</evidence>
<dbReference type="AlphaFoldDB" id="A0A7J7NAK5"/>
<evidence type="ECO:0000256" key="9">
    <source>
        <dbReference type="ARBA" id="ARBA00022989"/>
    </source>
</evidence>
<dbReference type="InterPro" id="IPR018097">
    <property type="entry name" value="EGF_Ca-bd_CS"/>
</dbReference>
<dbReference type="Pfam" id="PF00069">
    <property type="entry name" value="Pkinase"/>
    <property type="match status" value="1"/>
</dbReference>
<evidence type="ECO:0000256" key="7">
    <source>
        <dbReference type="ARBA" id="ARBA00022777"/>
    </source>
</evidence>
<keyword evidence="10 14" id="KW-0472">Membrane</keyword>
<dbReference type="GO" id="GO:0005886">
    <property type="term" value="C:plasma membrane"/>
    <property type="evidence" value="ECO:0007669"/>
    <property type="project" value="TreeGrafter"/>
</dbReference>
<evidence type="ECO:0000256" key="10">
    <source>
        <dbReference type="ARBA" id="ARBA00023136"/>
    </source>
</evidence>
<dbReference type="PROSITE" id="PS01187">
    <property type="entry name" value="EGF_CA"/>
    <property type="match status" value="1"/>
</dbReference>
<reference evidence="17 18" key="1">
    <citation type="journal article" date="2020" name="IScience">
        <title>Genome Sequencing of the Endangered Kingdonia uniflora (Circaeasteraceae, Ranunculales) Reveals Potential Mechanisms of Evolutionary Specialization.</title>
        <authorList>
            <person name="Sun Y."/>
            <person name="Deng T."/>
            <person name="Zhang A."/>
            <person name="Moore M.J."/>
            <person name="Landis J.B."/>
            <person name="Lin N."/>
            <person name="Zhang H."/>
            <person name="Zhang X."/>
            <person name="Huang J."/>
            <person name="Zhang X."/>
            <person name="Sun H."/>
            <person name="Wang H."/>
        </authorList>
    </citation>
    <scope>NUCLEOTIDE SEQUENCE [LARGE SCALE GENOMIC DNA]</scope>
    <source>
        <strain evidence="17">TB1705</strain>
        <tissue evidence="17">Leaf</tissue>
    </source>
</reference>
<keyword evidence="7" id="KW-0418">Kinase</keyword>
<comment type="caution">
    <text evidence="17">The sequence shown here is derived from an EMBL/GenBank/DDBJ whole genome shotgun (WGS) entry which is preliminary data.</text>
</comment>
<keyword evidence="18" id="KW-1185">Reference proteome</keyword>
<name>A0A7J7NAK5_9MAGN</name>
<dbReference type="InterPro" id="IPR000152">
    <property type="entry name" value="EGF-type_Asp/Asn_hydroxyl_site"/>
</dbReference>
<dbReference type="SUPFAM" id="SSF57196">
    <property type="entry name" value="EGF/Laminin"/>
    <property type="match status" value="1"/>
</dbReference>
<evidence type="ECO:0000313" key="18">
    <source>
        <dbReference type="Proteomes" id="UP000541444"/>
    </source>
</evidence>
<evidence type="ECO:0000256" key="12">
    <source>
        <dbReference type="ARBA" id="ARBA00023180"/>
    </source>
</evidence>
<feature type="transmembrane region" description="Helical" evidence="14">
    <location>
        <begin position="336"/>
        <end position="361"/>
    </location>
</feature>
<dbReference type="CDD" id="cd00054">
    <property type="entry name" value="EGF_CA"/>
    <property type="match status" value="1"/>
</dbReference>
<dbReference type="PROSITE" id="PS50011">
    <property type="entry name" value="PROTEIN_KINASE_DOM"/>
    <property type="match status" value="1"/>
</dbReference>
<dbReference type="PROSITE" id="PS00107">
    <property type="entry name" value="PROTEIN_KINASE_ATP"/>
    <property type="match status" value="1"/>
</dbReference>
<dbReference type="InterPro" id="IPR017441">
    <property type="entry name" value="Protein_kinase_ATP_BS"/>
</dbReference>
<dbReference type="Gene3D" id="1.10.510.10">
    <property type="entry name" value="Transferase(Phosphotransferase) domain 1"/>
    <property type="match status" value="2"/>
</dbReference>
<accession>A0A7J7NAK5</accession>
<dbReference type="GO" id="GO:0004674">
    <property type="term" value="F:protein serine/threonine kinase activity"/>
    <property type="evidence" value="ECO:0007669"/>
    <property type="project" value="UniProtKB-KW"/>
</dbReference>
<feature type="binding site" evidence="13">
    <location>
        <position position="443"/>
    </location>
    <ligand>
        <name>ATP</name>
        <dbReference type="ChEBI" id="CHEBI:30616"/>
    </ligand>
</feature>
<dbReference type="PROSITE" id="PS00010">
    <property type="entry name" value="ASX_HYDROXYL"/>
    <property type="match status" value="1"/>
</dbReference>
<dbReference type="PROSITE" id="PS00108">
    <property type="entry name" value="PROTEIN_KINASE_ST"/>
    <property type="match status" value="1"/>
</dbReference>
<dbReference type="SMART" id="SM00220">
    <property type="entry name" value="S_TKc"/>
    <property type="match status" value="1"/>
</dbReference>
<keyword evidence="6 13" id="KW-0547">Nucleotide-binding</keyword>
<evidence type="ECO:0000256" key="8">
    <source>
        <dbReference type="ARBA" id="ARBA00022840"/>
    </source>
</evidence>
<dbReference type="PANTHER" id="PTHR27005:SF283">
    <property type="entry name" value="OS02G0633066 PROTEIN"/>
    <property type="match status" value="1"/>
</dbReference>
<dbReference type="InterPro" id="IPR000719">
    <property type="entry name" value="Prot_kinase_dom"/>
</dbReference>